<evidence type="ECO:0000313" key="2">
    <source>
        <dbReference type="Proteomes" id="UP000255277"/>
    </source>
</evidence>
<dbReference type="Proteomes" id="UP000255277">
    <property type="component" value="Unassembled WGS sequence"/>
</dbReference>
<dbReference type="InterPro" id="IPR027417">
    <property type="entry name" value="P-loop_NTPase"/>
</dbReference>
<reference evidence="1 2" key="1">
    <citation type="submission" date="2018-06" db="EMBL/GenBank/DDBJ databases">
        <authorList>
            <consortium name="Pathogen Informatics"/>
            <person name="Doyle S."/>
        </authorList>
    </citation>
    <scope>NUCLEOTIDE SEQUENCE [LARGE SCALE GENOMIC DNA]</scope>
    <source>
        <strain evidence="1 2">NCTC12195</strain>
    </source>
</reference>
<protein>
    <submittedName>
        <fullName evidence="1">ABC transporter ATPase</fullName>
    </submittedName>
</protein>
<dbReference type="AlphaFoldDB" id="A0A380FL53"/>
<dbReference type="InterPro" id="IPR051309">
    <property type="entry name" value="ABCF_ATPase"/>
</dbReference>
<sequence>MNLLTHLDMETTQWLESYLNYFKGAIIIISHDRYFLDKIVNQIYDVALGDVQHYVGNYGPIH</sequence>
<dbReference type="PANTHER" id="PTHR42855">
    <property type="entry name" value="ABC TRANSPORTER ATP-BINDING SUBUNIT"/>
    <property type="match status" value="1"/>
</dbReference>
<name>A0A380FL53_STAGA</name>
<organism evidence="1 2">
    <name type="scientific">Staphylococcus gallinarum</name>
    <dbReference type="NCBI Taxonomy" id="1293"/>
    <lineage>
        <taxon>Bacteria</taxon>
        <taxon>Bacillati</taxon>
        <taxon>Bacillota</taxon>
        <taxon>Bacilli</taxon>
        <taxon>Bacillales</taxon>
        <taxon>Staphylococcaceae</taxon>
        <taxon>Staphylococcus</taxon>
    </lineage>
</organism>
<dbReference type="Gene3D" id="3.40.50.300">
    <property type="entry name" value="P-loop containing nucleotide triphosphate hydrolases"/>
    <property type="match status" value="1"/>
</dbReference>
<gene>
    <name evidence="1" type="ORF">NCTC12195_03680</name>
</gene>
<dbReference type="SUPFAM" id="SSF52540">
    <property type="entry name" value="P-loop containing nucleoside triphosphate hydrolases"/>
    <property type="match status" value="1"/>
</dbReference>
<proteinExistence type="predicted"/>
<accession>A0A380FL53</accession>
<dbReference type="EMBL" id="UHDK01000001">
    <property type="protein sequence ID" value="SUM34171.1"/>
    <property type="molecule type" value="Genomic_DNA"/>
</dbReference>
<dbReference type="PANTHER" id="PTHR42855:SF2">
    <property type="entry name" value="DRUG RESISTANCE ABC TRANSPORTER,ATP-BINDING PROTEIN"/>
    <property type="match status" value="1"/>
</dbReference>
<evidence type="ECO:0000313" key="1">
    <source>
        <dbReference type="EMBL" id="SUM34171.1"/>
    </source>
</evidence>